<organism evidence="1">
    <name type="scientific">Ulva sp. UNA00071828</name>
    <dbReference type="NCBI Taxonomy" id="1641711"/>
    <lineage>
        <taxon>Eukaryota</taxon>
        <taxon>Viridiplantae</taxon>
        <taxon>Chlorophyta</taxon>
        <taxon>core chlorophytes</taxon>
        <taxon>Ulvophyceae</taxon>
        <taxon>OUU clade</taxon>
        <taxon>Ulvales</taxon>
        <taxon>Ulvaceae</taxon>
        <taxon>Ulva</taxon>
    </lineage>
</organism>
<reference evidence="1" key="1">
    <citation type="journal article" date="2015" name="PLoS ONE">
        <title>The Complete Chloroplast and Mitochondrial Genomes of the Green Macroalga Ulva sp. UNA00071828 (Ulvophyceae, Chlorophyta).</title>
        <authorList>
            <person name="Melton J.T.III."/>
            <person name="Leliaert F."/>
            <person name="Tronholm A."/>
            <person name="Lopez-Bautista J.M."/>
        </authorList>
    </citation>
    <scope>NUCLEOTIDE SEQUENCE</scope>
</reference>
<accession>A0A0F6WVX0</accession>
<proteinExistence type="predicted"/>
<evidence type="ECO:0000313" key="1">
    <source>
        <dbReference type="EMBL" id="AKF33557.1"/>
    </source>
</evidence>
<keyword evidence="1" id="KW-0496">Mitochondrion</keyword>
<name>A0A0F6WVX0_9CHLO</name>
<protein>
    <submittedName>
        <fullName evidence="1">Uncharacterized protein</fullName>
    </submittedName>
</protein>
<geneLocation type="mitochondrion" evidence="1"/>
<dbReference type="AlphaFoldDB" id="A0A0F6WVX0"/>
<dbReference type="EMBL" id="KP720617">
    <property type="protein sequence ID" value="AKF33557.1"/>
    <property type="molecule type" value="Genomic_DNA"/>
</dbReference>
<gene>
    <name evidence="1" type="primary">orf9</name>
</gene>
<sequence length="316" mass="35567">MNYKQRVLNNNSNIRKHNFSITALEASKGVSKHYKAIDFSLVGNGVKSTAQNKKEISYIRPLRIVVLQFHTIENYNDSYSIDVSCFFNKPLKTVILKYSKRTKISKKFARWIKSDPTYSVLKNNYKGGLNINNNIVGSDINMHEYELYIDLHLKSIPLTKSRISYTIAQTLCKTQHINKSLKASYTEQAGVIGAFILKNNDRDKGNTPMLGYYISEYELKQCALANFTKKQTIEVTQWPHCIKINKTNEAVGKYNSLLGGITTKNELVRSSTPAGSGGPLVKRFQTVASIGTLSSLKRPLHTLVNLLTKIGTPPLL</sequence>